<dbReference type="Proteomes" id="UP000675880">
    <property type="component" value="Unassembled WGS sequence"/>
</dbReference>
<organism evidence="2 3">
    <name type="scientific">Nitrospira defluvii</name>
    <dbReference type="NCBI Taxonomy" id="330214"/>
    <lineage>
        <taxon>Bacteria</taxon>
        <taxon>Pseudomonadati</taxon>
        <taxon>Nitrospirota</taxon>
        <taxon>Nitrospiria</taxon>
        <taxon>Nitrospirales</taxon>
        <taxon>Nitrospiraceae</taxon>
        <taxon>Nitrospira</taxon>
    </lineage>
</organism>
<proteinExistence type="predicted"/>
<keyword evidence="1" id="KW-1133">Transmembrane helix</keyword>
<feature type="transmembrane region" description="Helical" evidence="1">
    <location>
        <begin position="12"/>
        <end position="32"/>
    </location>
</feature>
<name>A0ABN7MIB9_9BACT</name>
<evidence type="ECO:0000313" key="2">
    <source>
        <dbReference type="EMBL" id="CAE6804256.1"/>
    </source>
</evidence>
<dbReference type="EMBL" id="CAJNBJ010000022">
    <property type="protein sequence ID" value="CAE6804256.1"/>
    <property type="molecule type" value="Genomic_DNA"/>
</dbReference>
<protein>
    <recommendedName>
        <fullName evidence="4">SGNH hydrolase-type esterase domain-containing protein</fullName>
    </recommendedName>
</protein>
<accession>A0ABN7MIB9</accession>
<dbReference type="RefSeq" id="WP_213044347.1">
    <property type="nucleotide sequence ID" value="NZ_CAJNBJ010000022.1"/>
</dbReference>
<keyword evidence="1" id="KW-0472">Membrane</keyword>
<reference evidence="2 3" key="1">
    <citation type="submission" date="2021-02" db="EMBL/GenBank/DDBJ databases">
        <authorList>
            <person name="Han P."/>
        </authorList>
    </citation>
    <scope>NUCLEOTIDE SEQUENCE [LARGE SCALE GENOMIC DNA]</scope>
    <source>
        <strain evidence="2">Candidatus Nitrospira sp. ZN2</strain>
    </source>
</reference>
<evidence type="ECO:0000313" key="3">
    <source>
        <dbReference type="Proteomes" id="UP000675880"/>
    </source>
</evidence>
<feature type="transmembrane region" description="Helical" evidence="1">
    <location>
        <begin position="64"/>
        <end position="84"/>
    </location>
</feature>
<evidence type="ECO:0000256" key="1">
    <source>
        <dbReference type="SAM" id="Phobius"/>
    </source>
</evidence>
<dbReference type="SUPFAM" id="SSF52266">
    <property type="entry name" value="SGNH hydrolase"/>
    <property type="match status" value="1"/>
</dbReference>
<gene>
    <name evidence="2" type="ORF">NSPZN2_90012</name>
</gene>
<keyword evidence="3" id="KW-1185">Reference proteome</keyword>
<dbReference type="InterPro" id="IPR036514">
    <property type="entry name" value="SGNH_hydro_sf"/>
</dbReference>
<dbReference type="Gene3D" id="3.40.50.1110">
    <property type="entry name" value="SGNH hydrolase"/>
    <property type="match status" value="1"/>
</dbReference>
<comment type="caution">
    <text evidence="2">The sequence shown here is derived from an EMBL/GenBank/DDBJ whole genome shotgun (WGS) entry which is preliminary data.</text>
</comment>
<evidence type="ECO:0008006" key="4">
    <source>
        <dbReference type="Google" id="ProtNLM"/>
    </source>
</evidence>
<keyword evidence="1" id="KW-0812">Transmembrane</keyword>
<sequence length="483" mass="54250">MGEMGRRMGKAANLALLLGATVCVALFVFLVWRHGLSYRYAAIMVVAALLSAGVRLPESLKINGVFVGVSTLFTLYFVEVVLAYSGSTIAPLGAQGWLSFPQDANPKVAADRIKTLEAGDQKFDTRSRLQVIHDLRARGIDAYPDVFPRVLFEPASSETIKSILLRNYEEFLPVAGMSMTTTVFCNESGEYVVYESDEHGFHNPRGMWKRQSADIITLGDSYTHGVCVPTDKGFVATVRSQRPHTINLGINGHGPLTSLATLKEYGASLKPKLVLWFYYEGNDLRDLDGWEKNSPLLMRYVGSSFSQHLIEHQAEIDQSLKAYIDAEMARAEAPVSVEKILKLQHLRRALQVFQERRSMEQGLPAELVEYLRESGAPAAAEDLQLFERILAEARNTASSWGGRLVFVYLPTWERYRIPELASQDRDHVLSIAKRLNLHVVDIHTSFAAHQDPLSLFPFRRYAHYNELGHKLVGEEVLRQLEKL</sequence>
<feature type="transmembrane region" description="Helical" evidence="1">
    <location>
        <begin position="38"/>
        <end position="57"/>
    </location>
</feature>